<evidence type="ECO:0000313" key="2">
    <source>
        <dbReference type="Proteomes" id="UP000323632"/>
    </source>
</evidence>
<dbReference type="Proteomes" id="UP000323632">
    <property type="component" value="Unassembled WGS sequence"/>
</dbReference>
<keyword evidence="2" id="KW-1185">Reference proteome</keyword>
<name>A0A5M6CNV5_9BACT</name>
<proteinExistence type="predicted"/>
<comment type="caution">
    <text evidence="1">The sequence shown here is derived from an EMBL/GenBank/DDBJ whole genome shotgun (WGS) entry which is preliminary data.</text>
</comment>
<protein>
    <submittedName>
        <fullName evidence="1">Uncharacterized protein</fullName>
    </submittedName>
</protein>
<dbReference type="RefSeq" id="WP_150032624.1">
    <property type="nucleotide sequence ID" value="NZ_VWSH01000002.1"/>
</dbReference>
<gene>
    <name evidence="1" type="ORF">F0919_10120</name>
</gene>
<evidence type="ECO:0000313" key="1">
    <source>
        <dbReference type="EMBL" id="KAA5534945.1"/>
    </source>
</evidence>
<accession>A0A5M6CNV5</accession>
<dbReference type="AlphaFoldDB" id="A0A5M6CNV5"/>
<organism evidence="1 2">
    <name type="scientific">Taibaiella lutea</name>
    <dbReference type="NCBI Taxonomy" id="2608001"/>
    <lineage>
        <taxon>Bacteria</taxon>
        <taxon>Pseudomonadati</taxon>
        <taxon>Bacteroidota</taxon>
        <taxon>Chitinophagia</taxon>
        <taxon>Chitinophagales</taxon>
        <taxon>Chitinophagaceae</taxon>
        <taxon>Taibaiella</taxon>
    </lineage>
</organism>
<reference evidence="1 2" key="1">
    <citation type="submission" date="2019-09" db="EMBL/GenBank/DDBJ databases">
        <title>Genome sequence and assembly of Taibaiella sp.</title>
        <authorList>
            <person name="Chhetri G."/>
        </authorList>
    </citation>
    <scope>NUCLEOTIDE SEQUENCE [LARGE SCALE GENOMIC DNA]</scope>
    <source>
        <strain evidence="1 2">KVB11</strain>
    </source>
</reference>
<sequence length="89" mass="10125">MKILKHLTVLILTIITGFYSYSQTIETSISQQVESLTIEWNKSIAAHDMIKLAVLYADSVSIYGNLKTNAEAISFKESFIKKIMILRKQ</sequence>
<dbReference type="EMBL" id="VWSH01000002">
    <property type="protein sequence ID" value="KAA5534945.1"/>
    <property type="molecule type" value="Genomic_DNA"/>
</dbReference>